<evidence type="ECO:0000256" key="3">
    <source>
        <dbReference type="ARBA" id="ARBA00022475"/>
    </source>
</evidence>
<dbReference type="PANTHER" id="PTHR42982:SF8">
    <property type="entry name" value="SEC-INDEPENDENT PROTEIN TRANSLOCASE PROTEIN TATA"/>
    <property type="match status" value="1"/>
</dbReference>
<comment type="caution">
    <text evidence="11">The sequence shown here is derived from an EMBL/GenBank/DDBJ whole genome shotgun (WGS) entry which is preliminary data.</text>
</comment>
<keyword evidence="5 9" id="KW-0653">Protein transport</keyword>
<dbReference type="NCBIfam" id="NF001854">
    <property type="entry name" value="PRK00575.1"/>
    <property type="match status" value="1"/>
</dbReference>
<comment type="similarity">
    <text evidence="9">Belongs to the TatA/E family.</text>
</comment>
<feature type="region of interest" description="Disordered" evidence="10">
    <location>
        <begin position="41"/>
        <end position="101"/>
    </location>
</feature>
<proteinExistence type="inferred from homology"/>
<evidence type="ECO:0000256" key="10">
    <source>
        <dbReference type="SAM" id="MobiDB-lite"/>
    </source>
</evidence>
<dbReference type="HAMAP" id="MF_00236">
    <property type="entry name" value="TatA_E"/>
    <property type="match status" value="1"/>
</dbReference>
<sequence>MSIGPREILILLVIALLLFGAKRLPELARSLGRSARILRAEAKGLSEEDTTSQQTADQTHQAEARTEQPGTQQQSGSYPQLPPGQRIVDNSGERIQRPYGT</sequence>
<dbReference type="PANTHER" id="PTHR42982">
    <property type="entry name" value="SEC-INDEPENDENT PROTEIN TRANSLOCASE PROTEIN TATA"/>
    <property type="match status" value="1"/>
</dbReference>
<keyword evidence="3 9" id="KW-1003">Cell membrane</keyword>
<dbReference type="AlphaFoldDB" id="A0A9P2T9S3"/>
<accession>A0A9P2T9S3</accession>
<keyword evidence="8 9" id="KW-0472">Membrane</keyword>
<evidence type="ECO:0000313" key="11">
    <source>
        <dbReference type="EMBL" id="EOR71152.1"/>
    </source>
</evidence>
<dbReference type="Gene3D" id="1.20.5.3310">
    <property type="match status" value="1"/>
</dbReference>
<dbReference type="GO" id="GO:0033281">
    <property type="term" value="C:TAT protein transport complex"/>
    <property type="evidence" value="ECO:0007669"/>
    <property type="project" value="UniProtKB-UniRule"/>
</dbReference>
<comment type="function">
    <text evidence="9">Part of the twin-arginine translocation (Tat) system that transports large folded proteins containing a characteristic twin-arginine motif in their signal peptide across membranes. TatA could form the protein-conducting channel of the Tat system.</text>
</comment>
<evidence type="ECO:0000256" key="2">
    <source>
        <dbReference type="ARBA" id="ARBA00022448"/>
    </source>
</evidence>
<gene>
    <name evidence="9" type="primary">tatA</name>
    <name evidence="11" type="ORF">TM51_09131</name>
</gene>
<evidence type="ECO:0000256" key="5">
    <source>
        <dbReference type="ARBA" id="ARBA00022927"/>
    </source>
</evidence>
<keyword evidence="7 9" id="KW-0811">Translocation</keyword>
<feature type="compositionally biased region" description="Polar residues" evidence="10">
    <location>
        <begin position="68"/>
        <end position="78"/>
    </location>
</feature>
<dbReference type="NCBIfam" id="TIGR01411">
    <property type="entry name" value="tatAE"/>
    <property type="match status" value="1"/>
</dbReference>
<evidence type="ECO:0000256" key="4">
    <source>
        <dbReference type="ARBA" id="ARBA00022692"/>
    </source>
</evidence>
<dbReference type="RefSeq" id="WP_011292195.1">
    <property type="nucleotide sequence ID" value="NZ_AOSG01000049.1"/>
</dbReference>
<evidence type="ECO:0000313" key="12">
    <source>
        <dbReference type="Proteomes" id="UP000014184"/>
    </source>
</evidence>
<evidence type="ECO:0000256" key="1">
    <source>
        <dbReference type="ARBA" id="ARBA00004162"/>
    </source>
</evidence>
<keyword evidence="6 9" id="KW-1133">Transmembrane helix</keyword>
<dbReference type="GO" id="GO:0008320">
    <property type="term" value="F:protein transmembrane transporter activity"/>
    <property type="evidence" value="ECO:0007669"/>
    <property type="project" value="UniProtKB-UniRule"/>
</dbReference>
<reference evidence="11 12" key="1">
    <citation type="journal article" date="2013" name="Genome Announc.">
        <title>Draft Genome Sequence of the Lignocellulose Decomposer Thermobifida fusca Strain TM51.</title>
        <authorList>
            <person name="Toth A."/>
            <person name="Barna T."/>
            <person name="Nagy I."/>
            <person name="Horvath B."/>
            <person name="Nagy I."/>
            <person name="Tancsics A."/>
            <person name="Kriszt B."/>
            <person name="Baka E."/>
            <person name="Fekete C."/>
            <person name="Kukolya J."/>
        </authorList>
    </citation>
    <scope>NUCLEOTIDE SEQUENCE [LARGE SCALE GENOMIC DNA]</scope>
    <source>
        <strain evidence="11 12">TM51</strain>
    </source>
</reference>
<dbReference type="Proteomes" id="UP000014184">
    <property type="component" value="Unassembled WGS sequence"/>
</dbReference>
<evidence type="ECO:0000256" key="7">
    <source>
        <dbReference type="ARBA" id="ARBA00023010"/>
    </source>
</evidence>
<organism evidence="11 12">
    <name type="scientific">Thermobifida fusca TM51</name>
    <dbReference type="NCBI Taxonomy" id="1169414"/>
    <lineage>
        <taxon>Bacteria</taxon>
        <taxon>Bacillati</taxon>
        <taxon>Actinomycetota</taxon>
        <taxon>Actinomycetes</taxon>
        <taxon>Streptosporangiales</taxon>
        <taxon>Nocardiopsidaceae</taxon>
        <taxon>Thermobifida</taxon>
    </lineage>
</organism>
<dbReference type="InterPro" id="IPR003369">
    <property type="entry name" value="TatA/B/E"/>
</dbReference>
<dbReference type="Pfam" id="PF02416">
    <property type="entry name" value="TatA_B_E"/>
    <property type="match status" value="1"/>
</dbReference>
<protein>
    <recommendedName>
        <fullName evidence="9">Sec-independent protein translocase protein TatA</fullName>
    </recommendedName>
</protein>
<keyword evidence="12" id="KW-1185">Reference proteome</keyword>
<comment type="subcellular location">
    <subcellularLocation>
        <location evidence="1 9">Cell membrane</location>
        <topology evidence="1 9">Single-pass membrane protein</topology>
    </subcellularLocation>
</comment>
<keyword evidence="2 9" id="KW-0813">Transport</keyword>
<feature type="compositionally biased region" description="Basic and acidic residues" evidence="10">
    <location>
        <begin position="91"/>
        <end position="101"/>
    </location>
</feature>
<keyword evidence="4 9" id="KW-0812">Transmembrane</keyword>
<dbReference type="EMBL" id="AOSG01000049">
    <property type="protein sequence ID" value="EOR71152.1"/>
    <property type="molecule type" value="Genomic_DNA"/>
</dbReference>
<evidence type="ECO:0000256" key="8">
    <source>
        <dbReference type="ARBA" id="ARBA00023136"/>
    </source>
</evidence>
<evidence type="ECO:0000256" key="6">
    <source>
        <dbReference type="ARBA" id="ARBA00022989"/>
    </source>
</evidence>
<dbReference type="InterPro" id="IPR006312">
    <property type="entry name" value="TatA/E"/>
</dbReference>
<evidence type="ECO:0000256" key="9">
    <source>
        <dbReference type="HAMAP-Rule" id="MF_00236"/>
    </source>
</evidence>
<name>A0A9P2T9S3_THEFU</name>
<comment type="subunit">
    <text evidence="9">The Tat system comprises two distinct complexes: a TatABC complex, containing multiple copies of TatA, TatB and TatC subunits, and a separate TatA complex, containing only TatA subunits. Substrates initially bind to the TatABC complex, which probably triggers association of the separate TatA complex to form the active translocon.</text>
</comment>
<dbReference type="GO" id="GO:0043953">
    <property type="term" value="P:protein transport by the Tat complex"/>
    <property type="evidence" value="ECO:0007669"/>
    <property type="project" value="UniProtKB-UniRule"/>
</dbReference>